<sequence>MFQLKKALKILLFLSIFNSSSVFAEEVGILSTELDSGILTDRNNKIFQQEKLQRTLKYEKEKRKQGIENLEERKEEDIKVSDVSFLLKKWRFQSLIF</sequence>
<accession>A0A0B4EGV8</accession>
<name>A0A0B4EGV8_9FUSO</name>
<feature type="chain" id="PRO_5002087421" evidence="1">
    <location>
        <begin position="25"/>
        <end position="97"/>
    </location>
</feature>
<evidence type="ECO:0000313" key="3">
    <source>
        <dbReference type="Proteomes" id="UP000031184"/>
    </source>
</evidence>
<dbReference type="EMBL" id="AUZI01000023">
    <property type="protein sequence ID" value="KID48536.1"/>
    <property type="molecule type" value="Genomic_DNA"/>
</dbReference>
<comment type="caution">
    <text evidence="2">The sequence shown here is derived from an EMBL/GenBank/DDBJ whole genome shotgun (WGS) entry which is preliminary data.</text>
</comment>
<reference evidence="2 3" key="1">
    <citation type="submission" date="2013-08" db="EMBL/GenBank/DDBJ databases">
        <title>An opportunistic ruminal bacterium that causes liver abscesses in cattle.</title>
        <authorList>
            <person name="Benahmed F.H."/>
            <person name="Rasmussen M."/>
            <person name="Harbottle H."/>
            <person name="Soppet D."/>
            <person name="Nagaraja T.G."/>
            <person name="Davidson M."/>
        </authorList>
    </citation>
    <scope>NUCLEOTIDE SEQUENCE [LARGE SCALE GENOMIC DNA]</scope>
    <source>
        <strain evidence="2 3">B35</strain>
    </source>
</reference>
<protein>
    <submittedName>
        <fullName evidence="2">Uncharacterized protein</fullName>
    </submittedName>
</protein>
<gene>
    <name evidence="2" type="ORF">C095_09685</name>
</gene>
<organism evidence="2 3">
    <name type="scientific">Fusobacterium necrophorum subsp. funduliforme B35</name>
    <dbReference type="NCBI Taxonomy" id="1226633"/>
    <lineage>
        <taxon>Bacteria</taxon>
        <taxon>Fusobacteriati</taxon>
        <taxon>Fusobacteriota</taxon>
        <taxon>Fusobacteriia</taxon>
        <taxon>Fusobacteriales</taxon>
        <taxon>Fusobacteriaceae</taxon>
        <taxon>Fusobacterium</taxon>
    </lineage>
</organism>
<dbReference type="AlphaFoldDB" id="A0A0B4EGV8"/>
<evidence type="ECO:0000313" key="2">
    <source>
        <dbReference type="EMBL" id="KID48536.1"/>
    </source>
</evidence>
<keyword evidence="1" id="KW-0732">Signal</keyword>
<dbReference type="Proteomes" id="UP000031184">
    <property type="component" value="Unassembled WGS sequence"/>
</dbReference>
<proteinExistence type="predicted"/>
<dbReference type="PATRIC" id="fig|1226633.4.peg.1963"/>
<feature type="signal peptide" evidence="1">
    <location>
        <begin position="1"/>
        <end position="24"/>
    </location>
</feature>
<evidence type="ECO:0000256" key="1">
    <source>
        <dbReference type="SAM" id="SignalP"/>
    </source>
</evidence>